<dbReference type="GO" id="GO:0005509">
    <property type="term" value="F:calcium ion binding"/>
    <property type="evidence" value="ECO:0007669"/>
    <property type="project" value="InterPro"/>
</dbReference>
<dbReference type="Gene3D" id="2.60.40.10">
    <property type="entry name" value="Immunoglobulins"/>
    <property type="match status" value="2"/>
</dbReference>
<proteinExistence type="predicted"/>
<evidence type="ECO:0000313" key="2">
    <source>
        <dbReference type="Proteomes" id="UP000663903"/>
    </source>
</evidence>
<keyword evidence="2" id="KW-1185">Reference proteome</keyword>
<evidence type="ECO:0000313" key="1">
    <source>
        <dbReference type="EMBL" id="QTD44773.1"/>
    </source>
</evidence>
<dbReference type="Proteomes" id="UP000663903">
    <property type="component" value="Chromosome"/>
</dbReference>
<name>A0A975CJV4_9BURK</name>
<reference evidence="1" key="1">
    <citation type="submission" date="2021-03" db="EMBL/GenBank/DDBJ databases">
        <title>Ottowia sp. 27C isolated from the cloaca of a Giant Asian pond turtle (Heosemys grandis).</title>
        <authorList>
            <person name="Spergser J."/>
            <person name="Busse H.-J."/>
        </authorList>
    </citation>
    <scope>NUCLEOTIDE SEQUENCE</scope>
    <source>
        <strain evidence="1">27C</strain>
    </source>
</reference>
<organism evidence="1 2">
    <name type="scientific">Ottowia testudinis</name>
    <dbReference type="NCBI Taxonomy" id="2816950"/>
    <lineage>
        <taxon>Bacteria</taxon>
        <taxon>Pseudomonadati</taxon>
        <taxon>Pseudomonadota</taxon>
        <taxon>Betaproteobacteria</taxon>
        <taxon>Burkholderiales</taxon>
        <taxon>Comamonadaceae</taxon>
        <taxon>Ottowia</taxon>
    </lineage>
</organism>
<dbReference type="Pfam" id="PF05345">
    <property type="entry name" value="He_PIG"/>
    <property type="match status" value="2"/>
</dbReference>
<protein>
    <submittedName>
        <fullName evidence="1">Ig domain-containing protein</fullName>
    </submittedName>
</protein>
<accession>A0A975CJV4</accession>
<dbReference type="RefSeq" id="WP_208008336.1">
    <property type="nucleotide sequence ID" value="NZ_CP071796.1"/>
</dbReference>
<sequence>MAALLAGCGGGSGSSGTISEEYKIVLRADKVKLPVNIAGVRASSGADAPYTTVLHVNASVGGHAIPGGKDIFGCNVTAGLNVGSLYYLDGDPAHMVEVDDGKGGKVKVPGAYRSITLGSNAGGNSFHFHAGDATGVARITCSVQDPRDKMMKSAYVDIEVGGSPGAGATGLPASVLYEASFPKYLGTFGNLNNIRNNIAIQAQLKDELTQPVTDSTVPNLQVSIVSDGAAAVGARLISPDQAGTVIQTTTRGGIANFSLSSGASRGVILLLLTADRFDNNVANGIQHPISQLLAVPVVNAVATETLAMPEQSVAATCRKSTTQAMFATGGVPPYTWTALGSLPAGLDLSPSGIVSGVPESANGTAGGSYTVPVKVTDTEGASVTRNITFTIAAGECKPLAINAAAVALTPGVPFTYALSATGGTSPYKWGAVGTLPAGLSLSEAGVLSGTIGAPGTYLIAVQVTDSSGVAVTANLTITVANPSTTP</sequence>
<dbReference type="InterPro" id="IPR013783">
    <property type="entry name" value="Ig-like_fold"/>
</dbReference>
<dbReference type="GO" id="GO:0016020">
    <property type="term" value="C:membrane"/>
    <property type="evidence" value="ECO:0007669"/>
    <property type="project" value="InterPro"/>
</dbReference>
<dbReference type="AlphaFoldDB" id="A0A975CJV4"/>
<gene>
    <name evidence="1" type="ORF">J1M35_17095</name>
</gene>
<dbReference type="EMBL" id="CP071796">
    <property type="protein sequence ID" value="QTD44773.1"/>
    <property type="molecule type" value="Genomic_DNA"/>
</dbReference>
<dbReference type="SUPFAM" id="SSF49313">
    <property type="entry name" value="Cadherin-like"/>
    <property type="match status" value="1"/>
</dbReference>
<dbReference type="InterPro" id="IPR015919">
    <property type="entry name" value="Cadherin-like_sf"/>
</dbReference>
<dbReference type="KEGG" id="otd:J1M35_17095"/>